<keyword evidence="6 7" id="KW-0472">Membrane</keyword>
<evidence type="ECO:0000313" key="10">
    <source>
        <dbReference type="EMBL" id="MFC4263123.1"/>
    </source>
</evidence>
<evidence type="ECO:0000256" key="4">
    <source>
        <dbReference type="ARBA" id="ARBA00022801"/>
    </source>
</evidence>
<accession>A0ABV8QTX9</accession>
<feature type="transmembrane region" description="Helical" evidence="7">
    <location>
        <begin position="125"/>
        <end position="144"/>
    </location>
</feature>
<evidence type="ECO:0000259" key="8">
    <source>
        <dbReference type="Pfam" id="PF01694"/>
    </source>
</evidence>
<dbReference type="Pfam" id="PF20216">
    <property type="entry name" value="DUF6576"/>
    <property type="match status" value="1"/>
</dbReference>
<evidence type="ECO:0000259" key="9">
    <source>
        <dbReference type="Pfam" id="PF20216"/>
    </source>
</evidence>
<dbReference type="EC" id="3.4.21.105" evidence="10"/>
<keyword evidence="3 7" id="KW-0812">Transmembrane</keyword>
<gene>
    <name evidence="10" type="ORF">ACFOWM_09550</name>
</gene>
<reference evidence="11" key="1">
    <citation type="journal article" date="2019" name="Int. J. Syst. Evol. Microbiol.">
        <title>The Global Catalogue of Microorganisms (GCM) 10K type strain sequencing project: providing services to taxonomists for standard genome sequencing and annotation.</title>
        <authorList>
            <consortium name="The Broad Institute Genomics Platform"/>
            <consortium name="The Broad Institute Genome Sequencing Center for Infectious Disease"/>
            <person name="Wu L."/>
            <person name="Ma J."/>
        </authorList>
    </citation>
    <scope>NUCLEOTIDE SEQUENCE [LARGE SCALE GENOMIC DNA]</scope>
    <source>
        <strain evidence="11">CECT 8289</strain>
    </source>
</reference>
<sequence length="317" mass="35642">MGESDRFHRNEFKQRRKSRFTLGADGNALTALFALNVVFFLILMVLQVGFYVGEKTPDFFYTTVVQWFELPSSLTKLSERPWTLFTYVFTESGAGIIRGITNMIWLWGFGYILQQMAGNDKIIPVYIYGGFTGAIFFIAAHYFIPPIAMYKGVNGIMGANAGVMAVAMATTAIDPNFRFFTQIRNGIPIWVLMTAYILIDFAGVASTSAAYSLAHLGGALAGFLFVVFLRRGKDGSVWMNKAYFKFITLFEPKPGSNTNPKDAFFYKTGDRKPFTKTTSVTQQRVDEILDKINQKGYHFLTDEEKAFLKKAADDEAL</sequence>
<keyword evidence="5 7" id="KW-1133">Transmembrane helix</keyword>
<protein>
    <submittedName>
        <fullName evidence="10">Rhomboid family intramembrane serine protease</fullName>
        <ecNumber evidence="10">3.4.21.105</ecNumber>
    </submittedName>
</protein>
<evidence type="ECO:0000256" key="5">
    <source>
        <dbReference type="ARBA" id="ARBA00022989"/>
    </source>
</evidence>
<comment type="caution">
    <text evidence="10">The sequence shown here is derived from an EMBL/GenBank/DDBJ whole genome shotgun (WGS) entry which is preliminary data.</text>
</comment>
<feature type="transmembrane region" description="Helical" evidence="7">
    <location>
        <begin position="95"/>
        <end position="113"/>
    </location>
</feature>
<dbReference type="InterPro" id="IPR022764">
    <property type="entry name" value="Peptidase_S54_rhomboid_dom"/>
</dbReference>
<feature type="domain" description="Peptidase S54 rhomboid" evidence="8">
    <location>
        <begin position="80"/>
        <end position="230"/>
    </location>
</feature>
<dbReference type="SUPFAM" id="SSF144091">
    <property type="entry name" value="Rhomboid-like"/>
    <property type="match status" value="1"/>
</dbReference>
<evidence type="ECO:0000256" key="6">
    <source>
        <dbReference type="ARBA" id="ARBA00023136"/>
    </source>
</evidence>
<feature type="transmembrane region" description="Helical" evidence="7">
    <location>
        <begin position="210"/>
        <end position="229"/>
    </location>
</feature>
<feature type="transmembrane region" description="Helical" evidence="7">
    <location>
        <begin position="20"/>
        <end position="46"/>
    </location>
</feature>
<dbReference type="GO" id="GO:0006508">
    <property type="term" value="P:proteolysis"/>
    <property type="evidence" value="ECO:0007669"/>
    <property type="project" value="UniProtKB-KW"/>
</dbReference>
<dbReference type="PANTHER" id="PTHR43731:SF14">
    <property type="entry name" value="PRESENILIN-ASSOCIATED RHOMBOID-LIKE PROTEIN, MITOCHONDRIAL"/>
    <property type="match status" value="1"/>
</dbReference>
<keyword evidence="11" id="KW-1185">Reference proteome</keyword>
<proteinExistence type="inferred from homology"/>
<feature type="transmembrane region" description="Helical" evidence="7">
    <location>
        <begin position="156"/>
        <end position="173"/>
    </location>
</feature>
<evidence type="ECO:0000256" key="2">
    <source>
        <dbReference type="ARBA" id="ARBA00009045"/>
    </source>
</evidence>
<dbReference type="GO" id="GO:0008233">
    <property type="term" value="F:peptidase activity"/>
    <property type="evidence" value="ECO:0007669"/>
    <property type="project" value="UniProtKB-KW"/>
</dbReference>
<evidence type="ECO:0000256" key="3">
    <source>
        <dbReference type="ARBA" id="ARBA00022692"/>
    </source>
</evidence>
<dbReference type="InterPro" id="IPR046483">
    <property type="entry name" value="DUF6576"/>
</dbReference>
<evidence type="ECO:0000256" key="7">
    <source>
        <dbReference type="SAM" id="Phobius"/>
    </source>
</evidence>
<keyword evidence="10" id="KW-0645">Protease</keyword>
<evidence type="ECO:0000256" key="1">
    <source>
        <dbReference type="ARBA" id="ARBA00004141"/>
    </source>
</evidence>
<comment type="subcellular location">
    <subcellularLocation>
        <location evidence="1">Membrane</location>
        <topology evidence="1">Multi-pass membrane protein</topology>
    </subcellularLocation>
</comment>
<evidence type="ECO:0000313" key="11">
    <source>
        <dbReference type="Proteomes" id="UP001595907"/>
    </source>
</evidence>
<dbReference type="Gene3D" id="1.20.1540.10">
    <property type="entry name" value="Rhomboid-like"/>
    <property type="match status" value="1"/>
</dbReference>
<comment type="similarity">
    <text evidence="2">Belongs to the peptidase S54 family.</text>
</comment>
<dbReference type="Pfam" id="PF01694">
    <property type="entry name" value="Rhomboid"/>
    <property type="match status" value="1"/>
</dbReference>
<dbReference type="PANTHER" id="PTHR43731">
    <property type="entry name" value="RHOMBOID PROTEASE"/>
    <property type="match status" value="1"/>
</dbReference>
<dbReference type="EMBL" id="JBHSCZ010000002">
    <property type="protein sequence ID" value="MFC4263123.1"/>
    <property type="molecule type" value="Genomic_DNA"/>
</dbReference>
<dbReference type="InterPro" id="IPR050925">
    <property type="entry name" value="Rhomboid_protease_S54"/>
</dbReference>
<feature type="transmembrane region" description="Helical" evidence="7">
    <location>
        <begin position="185"/>
        <end position="204"/>
    </location>
</feature>
<name>A0ABV8QTX9_9BACT</name>
<feature type="domain" description="DUF6576" evidence="9">
    <location>
        <begin position="281"/>
        <end position="310"/>
    </location>
</feature>
<dbReference type="InterPro" id="IPR035952">
    <property type="entry name" value="Rhomboid-like_sf"/>
</dbReference>
<dbReference type="RefSeq" id="WP_379709257.1">
    <property type="nucleotide sequence ID" value="NZ_JBHSCZ010000002.1"/>
</dbReference>
<keyword evidence="4 10" id="KW-0378">Hydrolase</keyword>
<organism evidence="10 11">
    <name type="scientific">Ferruginibacter yonginensis</name>
    <dbReference type="NCBI Taxonomy" id="1310416"/>
    <lineage>
        <taxon>Bacteria</taxon>
        <taxon>Pseudomonadati</taxon>
        <taxon>Bacteroidota</taxon>
        <taxon>Chitinophagia</taxon>
        <taxon>Chitinophagales</taxon>
        <taxon>Chitinophagaceae</taxon>
        <taxon>Ferruginibacter</taxon>
    </lineage>
</organism>
<dbReference type="Proteomes" id="UP001595907">
    <property type="component" value="Unassembled WGS sequence"/>
</dbReference>